<dbReference type="Pfam" id="PF00122">
    <property type="entry name" value="E1-E2_ATPase"/>
    <property type="match status" value="1"/>
</dbReference>
<evidence type="ECO:0000256" key="11">
    <source>
        <dbReference type="SAM" id="Phobius"/>
    </source>
</evidence>
<dbReference type="VEuPathDB" id="FungiDB:PYU1_G011557"/>
<keyword evidence="3 11" id="KW-0812">Transmembrane</keyword>
<feature type="transmembrane region" description="Helical" evidence="11">
    <location>
        <begin position="141"/>
        <end position="162"/>
    </location>
</feature>
<evidence type="ECO:0000313" key="14">
    <source>
        <dbReference type="Proteomes" id="UP000019132"/>
    </source>
</evidence>
<feature type="domain" description="Cation-transporting P-type ATPase N-terminal" evidence="12">
    <location>
        <begin position="61"/>
        <end position="134"/>
    </location>
</feature>
<dbReference type="SFLD" id="SFLDG00002">
    <property type="entry name" value="C1.7:_P-type_atpase_like"/>
    <property type="match status" value="1"/>
</dbReference>
<feature type="transmembrane region" description="Helical" evidence="11">
    <location>
        <begin position="339"/>
        <end position="364"/>
    </location>
</feature>
<dbReference type="InterPro" id="IPR008250">
    <property type="entry name" value="ATPase_P-typ_transduc_dom_A_sf"/>
</dbReference>
<dbReference type="PANTHER" id="PTHR43294:SF21">
    <property type="entry name" value="CATION TRANSPORTING ATPASE"/>
    <property type="match status" value="1"/>
</dbReference>
<proteinExistence type="inferred from homology"/>
<dbReference type="FunFam" id="3.40.50.1000:FF:000083">
    <property type="entry name" value="Sodium/potassium-transporting ATPase subunit alpha"/>
    <property type="match status" value="1"/>
</dbReference>
<dbReference type="SFLD" id="SFLDF00027">
    <property type="entry name" value="p-type_atpase"/>
    <property type="match status" value="1"/>
</dbReference>
<dbReference type="Gene3D" id="3.40.1110.10">
    <property type="entry name" value="Calcium-transporting ATPase, cytoplasmic domain N"/>
    <property type="match status" value="1"/>
</dbReference>
<dbReference type="STRING" id="431595.K3X2Y4"/>
<dbReference type="PANTHER" id="PTHR43294">
    <property type="entry name" value="SODIUM/POTASSIUM-TRANSPORTING ATPASE SUBUNIT ALPHA"/>
    <property type="match status" value="1"/>
</dbReference>
<organism evidence="13 14">
    <name type="scientific">Globisporangium ultimum (strain ATCC 200006 / CBS 805.95 / DAOM BR144)</name>
    <name type="common">Pythium ultimum</name>
    <dbReference type="NCBI Taxonomy" id="431595"/>
    <lineage>
        <taxon>Eukaryota</taxon>
        <taxon>Sar</taxon>
        <taxon>Stramenopiles</taxon>
        <taxon>Oomycota</taxon>
        <taxon>Peronosporomycetes</taxon>
        <taxon>Pythiales</taxon>
        <taxon>Pythiaceae</taxon>
        <taxon>Globisporangium</taxon>
    </lineage>
</organism>
<dbReference type="InParanoid" id="K3X2Y4"/>
<sequence>MPAAAQFPKSRLTISEASPRRTDFVALPPSPASAKQTEVAVPIADEDKNRYWQAYCEVDALAHQLQDSGIVSHDPALSQGVSSARVPMIRQECGFNRLSPPERTPDYILFLKQFLDSFMILLNIAGLLSLIAYLLDTSVSLNLYLAIVLFLIVVFTCIMTFLQERSTSKVMDSFSNMLPQQCTVVRDGSSQLIPAEELLVGDLVWIRNGDKVPADIRILQCNNLKVENSSLTGESELIPLMTKMQDTSVPALECKNVAFNGSLCYDGSALGVVLSIGDKTVIGRIAKLTSSTAQRETNMQREVKSFVRFISILAVTMASVLFTIGMIRMKGDDALNTFVNGFLVIIVANVPQGLPATVTSLLTITAKRMARHNIFVKRLDCVETMGSLTLIATDKTGTLTKNVMTVTDTWYGGAFHHQPSIDNLIIEDDENLDYLASDVPKAVLFRGATLCNRAAPEPTDPTKGDEASRVLRTSVSRSSNRLSYLNTPRQSHVGASYRVRRDFVLKRKYTGNPSDIAMLRFADLLFSAELTREHYPLLFEIPFNSTNKWQLVIVPSPGASTTRHSMDVLIKGAPEVIIKRCNTYMGLNGEEHEIDQAFHDEFLNAYELFGSNGRRVIALATRRFIPPSADVVFSTEEGNFPTEDLCFVGMIAIMDPPRDDVPEAIQKCKDAGVKVFMVTGDHPLTAQAIAREIGLLDESDNVLNLLTPPSGHLPKMDWSVYDAAVVHGGVIDYLSPYQFNAVLSMKQVVFARTTPQHKLEIVRASQQLGECVGVTGDGVNDAPALKQADVGVAMGKNGSDVAREAADIILMDDNFSSIVRGIEQGRTIYDNLKKTIGYTLTHLWPEVAPVALNLSFGMPSALTSLQILSVDLATELGPAISLAYEGPENDIMSRPPRDMKKDKLMSSPLLLYSYMIAGMINVTGCFLAYASVFWRNGISLSDIYLSADTYWQDDAPVFCIADGTKCFTETQQGAILAEACGSWYIALVMCQFFHVWMCKTRRVSISEHGLFNNAAMIYGTLLSVSIAVILTYVPSIQDVMGSASAGYVPWLIALGTGTITWVYREGTKTLARRDERSFVAHHLTW</sequence>
<reference evidence="14" key="1">
    <citation type="journal article" date="2010" name="Genome Biol.">
        <title>Genome sequence of the necrotrophic plant pathogen Pythium ultimum reveals original pathogenicity mechanisms and effector repertoire.</title>
        <authorList>
            <person name="Levesque C.A."/>
            <person name="Brouwer H."/>
            <person name="Cano L."/>
            <person name="Hamilton J.P."/>
            <person name="Holt C."/>
            <person name="Huitema E."/>
            <person name="Raffaele S."/>
            <person name="Robideau G.P."/>
            <person name="Thines M."/>
            <person name="Win J."/>
            <person name="Zerillo M.M."/>
            <person name="Beakes G.W."/>
            <person name="Boore J.L."/>
            <person name="Busam D."/>
            <person name="Dumas B."/>
            <person name="Ferriera S."/>
            <person name="Fuerstenberg S.I."/>
            <person name="Gachon C.M."/>
            <person name="Gaulin E."/>
            <person name="Govers F."/>
            <person name="Grenville-Briggs L."/>
            <person name="Horner N."/>
            <person name="Hostetler J."/>
            <person name="Jiang R.H."/>
            <person name="Johnson J."/>
            <person name="Krajaejun T."/>
            <person name="Lin H."/>
            <person name="Meijer H.J."/>
            <person name="Moore B."/>
            <person name="Morris P."/>
            <person name="Phuntmart V."/>
            <person name="Puiu D."/>
            <person name="Shetty J."/>
            <person name="Stajich J.E."/>
            <person name="Tripathy S."/>
            <person name="Wawra S."/>
            <person name="van West P."/>
            <person name="Whitty B.R."/>
            <person name="Coutinho P.M."/>
            <person name="Henrissat B."/>
            <person name="Martin F."/>
            <person name="Thomas P.D."/>
            <person name="Tyler B.M."/>
            <person name="De Vries R.P."/>
            <person name="Kamoun S."/>
            <person name="Yandell M."/>
            <person name="Tisserat N."/>
            <person name="Buell C.R."/>
        </authorList>
    </citation>
    <scope>NUCLEOTIDE SEQUENCE</scope>
    <source>
        <strain evidence="14">DAOM:BR144</strain>
    </source>
</reference>
<keyword evidence="2" id="KW-1003">Cell membrane</keyword>
<accession>K3X2Y4</accession>
<dbReference type="PRINTS" id="PR00121">
    <property type="entry name" value="NAKATPASE"/>
</dbReference>
<dbReference type="SUPFAM" id="SSF81653">
    <property type="entry name" value="Calcium ATPase, transduction domain A"/>
    <property type="match status" value="1"/>
</dbReference>
<dbReference type="GO" id="GO:0006883">
    <property type="term" value="P:intracellular sodium ion homeostasis"/>
    <property type="evidence" value="ECO:0007669"/>
    <property type="project" value="TreeGrafter"/>
</dbReference>
<dbReference type="AlphaFoldDB" id="K3X2Y4"/>
<dbReference type="SMART" id="SM00831">
    <property type="entry name" value="Cation_ATPase_N"/>
    <property type="match status" value="1"/>
</dbReference>
<dbReference type="GO" id="GO:0005886">
    <property type="term" value="C:plasma membrane"/>
    <property type="evidence" value="ECO:0007669"/>
    <property type="project" value="UniProtKB-SubCell"/>
</dbReference>
<evidence type="ECO:0000256" key="10">
    <source>
        <dbReference type="ARBA" id="ARBA00038148"/>
    </source>
</evidence>
<evidence type="ECO:0000256" key="8">
    <source>
        <dbReference type="ARBA" id="ARBA00023065"/>
    </source>
</evidence>
<dbReference type="InterPro" id="IPR006068">
    <property type="entry name" value="ATPase_P-typ_cation-transptr_C"/>
</dbReference>
<dbReference type="InterPro" id="IPR001757">
    <property type="entry name" value="P_typ_ATPase"/>
</dbReference>
<dbReference type="InterPro" id="IPR023298">
    <property type="entry name" value="ATPase_P-typ_TM_dom_sf"/>
</dbReference>
<dbReference type="EMBL" id="GL376611">
    <property type="status" value="NOT_ANNOTATED_CDS"/>
    <property type="molecule type" value="Genomic_DNA"/>
</dbReference>
<evidence type="ECO:0000259" key="12">
    <source>
        <dbReference type="SMART" id="SM00831"/>
    </source>
</evidence>
<dbReference type="GO" id="GO:0005524">
    <property type="term" value="F:ATP binding"/>
    <property type="evidence" value="ECO:0007669"/>
    <property type="project" value="UniProtKB-KW"/>
</dbReference>
<feature type="transmembrane region" description="Helical" evidence="11">
    <location>
        <begin position="1010"/>
        <end position="1033"/>
    </location>
</feature>
<dbReference type="NCBIfam" id="TIGR01494">
    <property type="entry name" value="ATPase_P-type"/>
    <property type="match status" value="2"/>
</dbReference>
<dbReference type="Pfam" id="PF13246">
    <property type="entry name" value="Cation_ATPase"/>
    <property type="match status" value="1"/>
</dbReference>
<feature type="transmembrane region" description="Helical" evidence="11">
    <location>
        <begin position="114"/>
        <end position="135"/>
    </location>
</feature>
<dbReference type="InterPro" id="IPR050510">
    <property type="entry name" value="Cation_transp_ATPase_P-type"/>
</dbReference>
<dbReference type="SUPFAM" id="SSF81660">
    <property type="entry name" value="Metal cation-transporting ATPase, ATP-binding domain N"/>
    <property type="match status" value="1"/>
</dbReference>
<feature type="transmembrane region" description="Helical" evidence="11">
    <location>
        <begin position="1045"/>
        <end position="1063"/>
    </location>
</feature>
<feature type="transmembrane region" description="Helical" evidence="11">
    <location>
        <begin position="305"/>
        <end position="327"/>
    </location>
</feature>
<dbReference type="GO" id="GO:0036376">
    <property type="term" value="P:sodium ion export across plasma membrane"/>
    <property type="evidence" value="ECO:0007669"/>
    <property type="project" value="TreeGrafter"/>
</dbReference>
<dbReference type="InterPro" id="IPR044492">
    <property type="entry name" value="P_typ_ATPase_HD_dom"/>
</dbReference>
<dbReference type="PRINTS" id="PR00119">
    <property type="entry name" value="CATATPASE"/>
</dbReference>
<dbReference type="Gene3D" id="2.70.150.10">
    <property type="entry name" value="Calcium-transporting ATPase, cytoplasmic transduction domain A"/>
    <property type="match status" value="1"/>
</dbReference>
<dbReference type="SUPFAM" id="SSF81665">
    <property type="entry name" value="Calcium ATPase, transmembrane domain M"/>
    <property type="match status" value="1"/>
</dbReference>
<keyword evidence="7 11" id="KW-1133">Transmembrane helix</keyword>
<evidence type="ECO:0000313" key="13">
    <source>
        <dbReference type="EnsemblProtists" id="PYU1_T011583"/>
    </source>
</evidence>
<dbReference type="Pfam" id="PF00689">
    <property type="entry name" value="Cation_ATPase_C"/>
    <property type="match status" value="1"/>
</dbReference>
<feature type="transmembrane region" description="Helical" evidence="11">
    <location>
        <begin position="981"/>
        <end position="998"/>
    </location>
</feature>
<evidence type="ECO:0000256" key="7">
    <source>
        <dbReference type="ARBA" id="ARBA00022989"/>
    </source>
</evidence>
<comment type="subcellular location">
    <subcellularLocation>
        <location evidence="1">Cell membrane</location>
        <topology evidence="1">Multi-pass membrane protein</topology>
    </subcellularLocation>
</comment>
<dbReference type="eggNOG" id="KOG0203">
    <property type="taxonomic scope" value="Eukaryota"/>
</dbReference>
<dbReference type="EnsemblProtists" id="PYU1_T011583">
    <property type="protein sequence ID" value="PYU1_T011583"/>
    <property type="gene ID" value="PYU1_G011557"/>
</dbReference>
<dbReference type="PROSITE" id="PS00154">
    <property type="entry name" value="ATPASE_E1_E2"/>
    <property type="match status" value="1"/>
</dbReference>
<dbReference type="InterPro" id="IPR004014">
    <property type="entry name" value="ATPase_P-typ_cation-transptr_N"/>
</dbReference>
<keyword evidence="9 11" id="KW-0472">Membrane</keyword>
<dbReference type="Proteomes" id="UP000019132">
    <property type="component" value="Unassembled WGS sequence"/>
</dbReference>
<feature type="transmembrane region" description="Helical" evidence="11">
    <location>
        <begin position="909"/>
        <end position="934"/>
    </location>
</feature>
<keyword evidence="5" id="KW-0067">ATP-binding</keyword>
<keyword evidence="8" id="KW-0813">Transport</keyword>
<evidence type="ECO:0000256" key="5">
    <source>
        <dbReference type="ARBA" id="ARBA00022840"/>
    </source>
</evidence>
<evidence type="ECO:0000256" key="3">
    <source>
        <dbReference type="ARBA" id="ARBA00022692"/>
    </source>
</evidence>
<dbReference type="InterPro" id="IPR023299">
    <property type="entry name" value="ATPase_P-typ_cyto_dom_N"/>
</dbReference>
<dbReference type="GO" id="GO:0030007">
    <property type="term" value="P:intracellular potassium ion homeostasis"/>
    <property type="evidence" value="ECO:0007669"/>
    <property type="project" value="TreeGrafter"/>
</dbReference>
<dbReference type="Gene3D" id="1.20.1110.10">
    <property type="entry name" value="Calcium-transporting ATPase, transmembrane domain"/>
    <property type="match status" value="1"/>
</dbReference>
<dbReference type="OMA" id="FYAIVVV"/>
<dbReference type="InterPro" id="IPR023214">
    <property type="entry name" value="HAD_sf"/>
</dbReference>
<evidence type="ECO:0000256" key="4">
    <source>
        <dbReference type="ARBA" id="ARBA00022741"/>
    </source>
</evidence>
<keyword evidence="6" id="KW-1278">Translocase</keyword>
<keyword evidence="4" id="KW-0547">Nucleotide-binding</keyword>
<evidence type="ECO:0000256" key="6">
    <source>
        <dbReference type="ARBA" id="ARBA00022967"/>
    </source>
</evidence>
<evidence type="ECO:0000256" key="9">
    <source>
        <dbReference type="ARBA" id="ARBA00023136"/>
    </source>
</evidence>
<protein>
    <recommendedName>
        <fullName evidence="12">Cation-transporting P-type ATPase N-terminal domain-containing protein</fullName>
    </recommendedName>
</protein>
<dbReference type="GO" id="GO:0005391">
    <property type="term" value="F:P-type sodium:potassium-exchanging transporter activity"/>
    <property type="evidence" value="ECO:0007669"/>
    <property type="project" value="TreeGrafter"/>
</dbReference>
<reference evidence="14" key="2">
    <citation type="submission" date="2010-04" db="EMBL/GenBank/DDBJ databases">
        <authorList>
            <person name="Buell R."/>
            <person name="Hamilton J."/>
            <person name="Hostetler J."/>
        </authorList>
    </citation>
    <scope>NUCLEOTIDE SEQUENCE [LARGE SCALE GENOMIC DNA]</scope>
    <source>
        <strain evidence="14">DAOM:BR144</strain>
    </source>
</reference>
<reference evidence="13" key="3">
    <citation type="submission" date="2015-02" db="UniProtKB">
        <authorList>
            <consortium name="EnsemblProtists"/>
        </authorList>
    </citation>
    <scope>IDENTIFICATION</scope>
    <source>
        <strain evidence="13">DAOM BR144</strain>
    </source>
</reference>
<evidence type="ECO:0000256" key="1">
    <source>
        <dbReference type="ARBA" id="ARBA00004651"/>
    </source>
</evidence>
<name>K3X2Y4_GLOUD</name>
<dbReference type="InterPro" id="IPR036412">
    <property type="entry name" value="HAD-like_sf"/>
</dbReference>
<comment type="similarity">
    <text evidence="10">Belongs to the cation transport ATPase (P-type) (TC 3.A.3) family.</text>
</comment>
<dbReference type="FunFam" id="1.20.1110.10:FF:000095">
    <property type="entry name" value="Sodium/potassium-transporting ATPase subunit alpha-1"/>
    <property type="match status" value="1"/>
</dbReference>
<dbReference type="HOGENOM" id="CLU_002360_4_1_1"/>
<dbReference type="InterPro" id="IPR018303">
    <property type="entry name" value="ATPase_P-typ_P_site"/>
</dbReference>
<dbReference type="SFLD" id="SFLDS00003">
    <property type="entry name" value="Haloacid_Dehalogenase"/>
    <property type="match status" value="1"/>
</dbReference>
<dbReference type="Pfam" id="PF00690">
    <property type="entry name" value="Cation_ATPase_N"/>
    <property type="match status" value="1"/>
</dbReference>
<dbReference type="GO" id="GO:1990573">
    <property type="term" value="P:potassium ion import across plasma membrane"/>
    <property type="evidence" value="ECO:0007669"/>
    <property type="project" value="TreeGrafter"/>
</dbReference>
<dbReference type="Gene3D" id="3.40.50.1000">
    <property type="entry name" value="HAD superfamily/HAD-like"/>
    <property type="match status" value="1"/>
</dbReference>
<keyword evidence="14" id="KW-1185">Reference proteome</keyword>
<dbReference type="GO" id="GO:1902600">
    <property type="term" value="P:proton transmembrane transport"/>
    <property type="evidence" value="ECO:0007669"/>
    <property type="project" value="TreeGrafter"/>
</dbReference>
<dbReference type="SUPFAM" id="SSF56784">
    <property type="entry name" value="HAD-like"/>
    <property type="match status" value="1"/>
</dbReference>
<dbReference type="InterPro" id="IPR059000">
    <property type="entry name" value="ATPase_P-type_domA"/>
</dbReference>
<dbReference type="GO" id="GO:0016887">
    <property type="term" value="F:ATP hydrolysis activity"/>
    <property type="evidence" value="ECO:0007669"/>
    <property type="project" value="InterPro"/>
</dbReference>
<evidence type="ECO:0000256" key="2">
    <source>
        <dbReference type="ARBA" id="ARBA00022475"/>
    </source>
</evidence>
<keyword evidence="8" id="KW-0406">Ion transport</keyword>